<dbReference type="eggNOG" id="COG0639">
    <property type="taxonomic scope" value="Bacteria"/>
</dbReference>
<evidence type="ECO:0000259" key="1">
    <source>
        <dbReference type="Pfam" id="PF00149"/>
    </source>
</evidence>
<dbReference type="PANTHER" id="PTHR42850:SF4">
    <property type="entry name" value="ZINC-DEPENDENT ENDOPOLYPHOSPHATASE"/>
    <property type="match status" value="1"/>
</dbReference>
<dbReference type="HOGENOM" id="CLU_023125_4_0_0"/>
<dbReference type="AlphaFoldDB" id="D3PE10"/>
<dbReference type="InterPro" id="IPR006186">
    <property type="entry name" value="Ser/Thr-sp_prot-phosphatase"/>
</dbReference>
<sequence length="254" mass="29698">MFAVIGDVHGCVRTLEELLSKLLKNYNVENFVFVGDLVDRGGYSKEVLDLVIDFSKSYECKFLLGNHEDMMVDYFEGTNRYHKGDWFYNGGKETIKSFDSDLYKKLLLEVDIKDDFIKKYDNYLEFIKGFDKYTIIDGIENYFISHAGCLSVEIAPQFHIDLVTEEEKKILFPYIWAREIDFYNKKIENYVIIHGHTPVMKIERGYRPFVNKDEMGNMISINIDTGCVYGYFLSALIMDEKSGEYDFEVVDCID</sequence>
<proteinExistence type="predicted"/>
<feature type="domain" description="Calcineurin-like phosphoesterase" evidence="1">
    <location>
        <begin position="2"/>
        <end position="213"/>
    </location>
</feature>
<dbReference type="Proteomes" id="UP000001520">
    <property type="component" value="Chromosome"/>
</dbReference>
<dbReference type="Pfam" id="PF00149">
    <property type="entry name" value="Metallophos"/>
    <property type="match status" value="1"/>
</dbReference>
<dbReference type="GO" id="GO:0016791">
    <property type="term" value="F:phosphatase activity"/>
    <property type="evidence" value="ECO:0007669"/>
    <property type="project" value="TreeGrafter"/>
</dbReference>
<dbReference type="KEGG" id="ddf:DEFDS_1372"/>
<dbReference type="Gene3D" id="3.60.21.10">
    <property type="match status" value="1"/>
</dbReference>
<reference evidence="2 3" key="1">
    <citation type="journal article" date="2010" name="DNA Res.">
        <title>Bacterial lifestyle in a deep-sea hydrothermal vent chimney revealed by the genome sequence of the thermophilic bacterium Deferribacter desulfuricans SSM1.</title>
        <authorList>
            <person name="Takaki Y."/>
            <person name="Shimamura S."/>
            <person name="Nakagawa S."/>
            <person name="Fukuhara Y."/>
            <person name="Horikawa H."/>
            <person name="Ankai A."/>
            <person name="Harada T."/>
            <person name="Hosoyama A."/>
            <person name="Oguchi A."/>
            <person name="Fukui S."/>
            <person name="Fujita N."/>
            <person name="Takami H."/>
            <person name="Takai K."/>
        </authorList>
    </citation>
    <scope>NUCLEOTIDE SEQUENCE [LARGE SCALE GENOMIC DNA]</scope>
    <source>
        <strain evidence="3">DSM 14783 / JCM 11476 / NBRC 101012 / SSM1</strain>
    </source>
</reference>
<dbReference type="PANTHER" id="PTHR42850">
    <property type="entry name" value="METALLOPHOSPHOESTERASE"/>
    <property type="match status" value="1"/>
</dbReference>
<dbReference type="GO" id="GO:0005737">
    <property type="term" value="C:cytoplasm"/>
    <property type="evidence" value="ECO:0007669"/>
    <property type="project" value="TreeGrafter"/>
</dbReference>
<dbReference type="InterPro" id="IPR004843">
    <property type="entry name" value="Calcineurin-like_PHP"/>
</dbReference>
<evidence type="ECO:0000313" key="3">
    <source>
        <dbReference type="Proteomes" id="UP000001520"/>
    </source>
</evidence>
<dbReference type="GO" id="GO:0008803">
    <property type="term" value="F:bis(5'-nucleosyl)-tetraphosphatase (symmetrical) activity"/>
    <property type="evidence" value="ECO:0007669"/>
    <property type="project" value="TreeGrafter"/>
</dbReference>
<dbReference type="PRINTS" id="PR00114">
    <property type="entry name" value="STPHPHTASE"/>
</dbReference>
<keyword evidence="3" id="KW-1185">Reference proteome</keyword>
<evidence type="ECO:0000313" key="2">
    <source>
        <dbReference type="EMBL" id="BAI80833.1"/>
    </source>
</evidence>
<dbReference type="EMBL" id="AP011529">
    <property type="protein sequence ID" value="BAI80833.1"/>
    <property type="molecule type" value="Genomic_DNA"/>
</dbReference>
<dbReference type="InterPro" id="IPR050126">
    <property type="entry name" value="Ap4A_hydrolase"/>
</dbReference>
<gene>
    <name evidence="2" type="ordered locus">DEFDS_1372</name>
</gene>
<dbReference type="SUPFAM" id="SSF56300">
    <property type="entry name" value="Metallo-dependent phosphatases"/>
    <property type="match status" value="1"/>
</dbReference>
<name>D3PE10_DEFDS</name>
<dbReference type="InterPro" id="IPR029052">
    <property type="entry name" value="Metallo-depent_PP-like"/>
</dbReference>
<dbReference type="GO" id="GO:0110154">
    <property type="term" value="P:RNA decapping"/>
    <property type="evidence" value="ECO:0007669"/>
    <property type="project" value="TreeGrafter"/>
</dbReference>
<organism evidence="2 3">
    <name type="scientific">Deferribacter desulfuricans (strain DSM 14783 / JCM 11476 / NBRC 101012 / SSM1)</name>
    <dbReference type="NCBI Taxonomy" id="639282"/>
    <lineage>
        <taxon>Bacteria</taxon>
        <taxon>Pseudomonadati</taxon>
        <taxon>Deferribacterota</taxon>
        <taxon>Deferribacteres</taxon>
        <taxon>Deferribacterales</taxon>
        <taxon>Deferribacteraceae</taxon>
        <taxon>Deferribacter</taxon>
    </lineage>
</organism>
<dbReference type="STRING" id="639282.DEFDS_1372"/>
<dbReference type="OrthoDB" id="384253at2"/>
<protein>
    <submittedName>
        <fullName evidence="2">Metallophosphoesterase</fullName>
    </submittedName>
</protein>
<accession>D3PE10</accession>
<dbReference type="RefSeq" id="WP_013008079.1">
    <property type="nucleotide sequence ID" value="NC_013939.1"/>
</dbReference>